<proteinExistence type="predicted"/>
<keyword evidence="2" id="KW-0472">Membrane</keyword>
<evidence type="ECO:0000259" key="3">
    <source>
        <dbReference type="Pfam" id="PF16020"/>
    </source>
</evidence>
<dbReference type="InterPro" id="IPR031973">
    <property type="entry name" value="Deltameth_res_prag01"/>
</dbReference>
<feature type="region of interest" description="Disordered" evidence="1">
    <location>
        <begin position="16"/>
        <end position="37"/>
    </location>
</feature>
<reference evidence="4 5" key="1">
    <citation type="journal article" date="2024" name="bioRxiv">
        <title>A reference genome for Trichogramma kaykai: A tiny desert-dwelling parasitoid wasp with competing sex-ratio distorters.</title>
        <authorList>
            <person name="Culotta J."/>
            <person name="Lindsey A.R."/>
        </authorList>
    </citation>
    <scope>NUCLEOTIDE SEQUENCE [LARGE SCALE GENOMIC DNA]</scope>
    <source>
        <strain evidence="4 5">KSX58</strain>
    </source>
</reference>
<keyword evidence="2" id="KW-0812">Transmembrane</keyword>
<sequence>MFNQILRPVARRAIQKATTNQTRSHGGGHGHGHSHVDNRITFDDACKPEGSWAENFAKQQKRYNTQLAVGVGAFVFTVAAILQGELLFFNYSYPKPKQ</sequence>
<keyword evidence="2" id="KW-1133">Transmembrane helix</keyword>
<accession>A0ABD2XEY7</accession>
<evidence type="ECO:0000313" key="4">
    <source>
        <dbReference type="EMBL" id="KAL3403771.1"/>
    </source>
</evidence>
<feature type="transmembrane region" description="Helical" evidence="2">
    <location>
        <begin position="67"/>
        <end position="89"/>
    </location>
</feature>
<feature type="domain" description="Deltamethrin resistance protein prag01" evidence="3">
    <location>
        <begin position="43"/>
        <end position="94"/>
    </location>
</feature>
<evidence type="ECO:0000256" key="2">
    <source>
        <dbReference type="SAM" id="Phobius"/>
    </source>
</evidence>
<protein>
    <recommendedName>
        <fullName evidence="3">Deltamethrin resistance protein prag01 domain-containing protein</fullName>
    </recommendedName>
</protein>
<dbReference type="Proteomes" id="UP001627154">
    <property type="component" value="Unassembled WGS sequence"/>
</dbReference>
<evidence type="ECO:0000256" key="1">
    <source>
        <dbReference type="SAM" id="MobiDB-lite"/>
    </source>
</evidence>
<gene>
    <name evidence="4" type="ORF">TKK_003453</name>
</gene>
<evidence type="ECO:0000313" key="5">
    <source>
        <dbReference type="Proteomes" id="UP001627154"/>
    </source>
</evidence>
<organism evidence="4 5">
    <name type="scientific">Trichogramma kaykai</name>
    <dbReference type="NCBI Taxonomy" id="54128"/>
    <lineage>
        <taxon>Eukaryota</taxon>
        <taxon>Metazoa</taxon>
        <taxon>Ecdysozoa</taxon>
        <taxon>Arthropoda</taxon>
        <taxon>Hexapoda</taxon>
        <taxon>Insecta</taxon>
        <taxon>Pterygota</taxon>
        <taxon>Neoptera</taxon>
        <taxon>Endopterygota</taxon>
        <taxon>Hymenoptera</taxon>
        <taxon>Apocrita</taxon>
        <taxon>Proctotrupomorpha</taxon>
        <taxon>Chalcidoidea</taxon>
        <taxon>Trichogrammatidae</taxon>
        <taxon>Trichogramma</taxon>
    </lineage>
</organism>
<dbReference type="AlphaFoldDB" id="A0ABD2XEY7"/>
<dbReference type="EMBL" id="JBJJXI010000028">
    <property type="protein sequence ID" value="KAL3403771.1"/>
    <property type="molecule type" value="Genomic_DNA"/>
</dbReference>
<name>A0ABD2XEY7_9HYME</name>
<keyword evidence="5" id="KW-1185">Reference proteome</keyword>
<comment type="caution">
    <text evidence="4">The sequence shown here is derived from an EMBL/GenBank/DDBJ whole genome shotgun (WGS) entry which is preliminary data.</text>
</comment>
<dbReference type="Pfam" id="PF16020">
    <property type="entry name" value="Deltameth_res"/>
    <property type="match status" value="1"/>
</dbReference>